<evidence type="ECO:0000313" key="1">
    <source>
        <dbReference type="EMBL" id="GBO36100.1"/>
    </source>
</evidence>
<organism evidence="2 3">
    <name type="scientific">Araneus ventricosus</name>
    <name type="common">Orbweaver spider</name>
    <name type="synonym">Epeira ventricosa</name>
    <dbReference type="NCBI Taxonomy" id="182803"/>
    <lineage>
        <taxon>Eukaryota</taxon>
        <taxon>Metazoa</taxon>
        <taxon>Ecdysozoa</taxon>
        <taxon>Arthropoda</taxon>
        <taxon>Chelicerata</taxon>
        <taxon>Arachnida</taxon>
        <taxon>Araneae</taxon>
        <taxon>Araneomorphae</taxon>
        <taxon>Entelegynae</taxon>
        <taxon>Araneoidea</taxon>
        <taxon>Araneidae</taxon>
        <taxon>Araneus</taxon>
    </lineage>
</organism>
<dbReference type="Proteomes" id="UP000499080">
    <property type="component" value="Unassembled WGS sequence"/>
</dbReference>
<reference evidence="2 3" key="1">
    <citation type="journal article" date="2019" name="Sci. Rep.">
        <title>Orb-weaving spider Araneus ventricosus genome elucidates the spidroin gene catalogue.</title>
        <authorList>
            <person name="Kono N."/>
            <person name="Nakamura H."/>
            <person name="Ohtoshi R."/>
            <person name="Moran D.A.P."/>
            <person name="Shinohara A."/>
            <person name="Yoshida Y."/>
            <person name="Fujiwara M."/>
            <person name="Mori M."/>
            <person name="Tomita M."/>
            <person name="Arakawa K."/>
        </authorList>
    </citation>
    <scope>NUCLEOTIDE SEQUENCE [LARGE SCALE GENOMIC DNA]</scope>
</reference>
<dbReference type="EMBL" id="BGPR01060176">
    <property type="protein sequence ID" value="GBO36100.1"/>
    <property type="molecule type" value="Genomic_DNA"/>
</dbReference>
<comment type="caution">
    <text evidence="2">The sequence shown here is derived from an EMBL/GenBank/DDBJ whole genome shotgun (WGS) entry which is preliminary data.</text>
</comment>
<accession>A0A4Y2WI60</accession>
<evidence type="ECO:0000313" key="3">
    <source>
        <dbReference type="Proteomes" id="UP000499080"/>
    </source>
</evidence>
<proteinExistence type="predicted"/>
<gene>
    <name evidence="1" type="ORF">AVEN_246531_1</name>
    <name evidence="2" type="ORF">AVEN_257459_1</name>
</gene>
<dbReference type="AlphaFoldDB" id="A0A4Y2WI60"/>
<dbReference type="EMBL" id="BGPR01060177">
    <property type="protein sequence ID" value="GBO36102.1"/>
    <property type="molecule type" value="Genomic_DNA"/>
</dbReference>
<protein>
    <submittedName>
        <fullName evidence="2">Uncharacterized protein</fullName>
    </submittedName>
</protein>
<keyword evidence="3" id="KW-1185">Reference proteome</keyword>
<sequence length="92" mass="10308">MAGLTPEVGGADFESATRTSSITSYFSITSYSKHYLLLQAFPPTSSISFYFKHYLRLQALPPTPSITSYYRLSHLTSVQNYAVHSKLAHMLL</sequence>
<name>A0A4Y2WI60_ARAVE</name>
<evidence type="ECO:0000313" key="2">
    <source>
        <dbReference type="EMBL" id="GBO36102.1"/>
    </source>
</evidence>